<dbReference type="Pfam" id="PF06028">
    <property type="entry name" value="DUF915"/>
    <property type="match status" value="2"/>
</dbReference>
<dbReference type="RefSeq" id="WP_125639304.1">
    <property type="nucleotide sequence ID" value="NZ_JBHSSJ010000002.1"/>
</dbReference>
<sequence>MKHRRGLIITLTLVIILGALGGWWHSRWRVLRQTRVPTTRTATLFLPGTQGAWLSLRSMVVSLNRPHMGHFTLTAKVGFNGAVTWDSHGPFDPRNPLIPVIFKDNTHPRRQADQLRTVLTVLHRTYGIDRVNFVGHSSGGTIAYDYLNQAEHAPVTVDRLVCIGADFPERTPLRYHYPHLHVLNMAGSIGRFGNDSEVPVDTATPMKALVQGRVASYRFQQVTGPIWDTQHSLLHENPEVDRQMIRFLYPPS</sequence>
<dbReference type="InterPro" id="IPR010315">
    <property type="entry name" value="DUF915_hydro-like"/>
</dbReference>
<evidence type="ECO:0000313" key="1">
    <source>
        <dbReference type="EMBL" id="MFC6274402.1"/>
    </source>
</evidence>
<dbReference type="Proteomes" id="UP001596191">
    <property type="component" value="Unassembled WGS sequence"/>
</dbReference>
<proteinExistence type="predicted"/>
<dbReference type="GO" id="GO:0016787">
    <property type="term" value="F:hydrolase activity"/>
    <property type="evidence" value="ECO:0007669"/>
    <property type="project" value="UniProtKB-KW"/>
</dbReference>
<accession>A0ABW1TMP9</accession>
<dbReference type="InterPro" id="IPR029058">
    <property type="entry name" value="AB_hydrolase_fold"/>
</dbReference>
<evidence type="ECO:0000313" key="2">
    <source>
        <dbReference type="Proteomes" id="UP001596191"/>
    </source>
</evidence>
<reference evidence="2" key="1">
    <citation type="journal article" date="2019" name="Int. J. Syst. Evol. Microbiol.">
        <title>The Global Catalogue of Microorganisms (GCM) 10K type strain sequencing project: providing services to taxonomists for standard genome sequencing and annotation.</title>
        <authorList>
            <consortium name="The Broad Institute Genomics Platform"/>
            <consortium name="The Broad Institute Genome Sequencing Center for Infectious Disease"/>
            <person name="Wu L."/>
            <person name="Ma J."/>
        </authorList>
    </citation>
    <scope>NUCLEOTIDE SEQUENCE [LARGE SCALE GENOMIC DNA]</scope>
    <source>
        <strain evidence="2">CCM 8907</strain>
    </source>
</reference>
<keyword evidence="1" id="KW-0378">Hydrolase</keyword>
<dbReference type="EMBL" id="JBHSSJ010000002">
    <property type="protein sequence ID" value="MFC6274402.1"/>
    <property type="molecule type" value="Genomic_DNA"/>
</dbReference>
<dbReference type="Gene3D" id="3.40.50.1820">
    <property type="entry name" value="alpha/beta hydrolase"/>
    <property type="match status" value="2"/>
</dbReference>
<comment type="caution">
    <text evidence="1">The sequence shown here is derived from an EMBL/GenBank/DDBJ whole genome shotgun (WGS) entry which is preliminary data.</text>
</comment>
<name>A0ABW1TMP9_9LACO</name>
<dbReference type="SUPFAM" id="SSF53474">
    <property type="entry name" value="alpha/beta-Hydrolases"/>
    <property type="match status" value="1"/>
</dbReference>
<organism evidence="1 2">
    <name type="scientific">Levilactobacillus tangyuanensis</name>
    <dbReference type="NCBI Taxonomy" id="2486021"/>
    <lineage>
        <taxon>Bacteria</taxon>
        <taxon>Bacillati</taxon>
        <taxon>Bacillota</taxon>
        <taxon>Bacilli</taxon>
        <taxon>Lactobacillales</taxon>
        <taxon>Lactobacillaceae</taxon>
        <taxon>Levilactobacillus</taxon>
    </lineage>
</organism>
<protein>
    <submittedName>
        <fullName evidence="1">Alpha/beta fold hydrolase</fullName>
    </submittedName>
</protein>
<gene>
    <name evidence="1" type="ORF">ACFQET_02610</name>
</gene>
<keyword evidence="2" id="KW-1185">Reference proteome</keyword>